<name>A0AAN8FXE6_TRICO</name>
<dbReference type="AlphaFoldDB" id="A0AAN8FXE6"/>
<organism evidence="1 2">
    <name type="scientific">Trichostrongylus colubriformis</name>
    <name type="common">Black scour worm</name>
    <dbReference type="NCBI Taxonomy" id="6319"/>
    <lineage>
        <taxon>Eukaryota</taxon>
        <taxon>Metazoa</taxon>
        <taxon>Ecdysozoa</taxon>
        <taxon>Nematoda</taxon>
        <taxon>Chromadorea</taxon>
        <taxon>Rhabditida</taxon>
        <taxon>Rhabditina</taxon>
        <taxon>Rhabditomorpha</taxon>
        <taxon>Strongyloidea</taxon>
        <taxon>Trichostrongylidae</taxon>
        <taxon>Trichostrongylus</taxon>
    </lineage>
</organism>
<keyword evidence="2" id="KW-1185">Reference proteome</keyword>
<evidence type="ECO:0000313" key="1">
    <source>
        <dbReference type="EMBL" id="KAK5978985.1"/>
    </source>
</evidence>
<evidence type="ECO:0000313" key="2">
    <source>
        <dbReference type="Proteomes" id="UP001331761"/>
    </source>
</evidence>
<dbReference type="Proteomes" id="UP001331761">
    <property type="component" value="Unassembled WGS sequence"/>
</dbReference>
<comment type="caution">
    <text evidence="1">The sequence shown here is derived from an EMBL/GenBank/DDBJ whole genome shotgun (WGS) entry which is preliminary data.</text>
</comment>
<accession>A0AAN8FXE6</accession>
<gene>
    <name evidence="1" type="ORF">GCK32_012090</name>
</gene>
<protein>
    <submittedName>
        <fullName evidence="1">Uncharacterized protein</fullName>
    </submittedName>
</protein>
<proteinExistence type="predicted"/>
<dbReference type="EMBL" id="WIXE01008794">
    <property type="protein sequence ID" value="KAK5978985.1"/>
    <property type="molecule type" value="Genomic_DNA"/>
</dbReference>
<reference evidence="1 2" key="1">
    <citation type="submission" date="2019-10" db="EMBL/GenBank/DDBJ databases">
        <title>Assembly and Annotation for the nematode Trichostrongylus colubriformis.</title>
        <authorList>
            <person name="Martin J."/>
        </authorList>
    </citation>
    <scope>NUCLEOTIDE SEQUENCE [LARGE SCALE GENOMIC DNA]</scope>
    <source>
        <strain evidence="1">G859</strain>
        <tissue evidence="1">Whole worm</tissue>
    </source>
</reference>
<feature type="non-terminal residue" evidence="1">
    <location>
        <position position="176"/>
    </location>
</feature>
<sequence length="176" mass="20470">MIDLYIQDEVFASTTEFDHYDKNKLLSFKGKVPPWEKSKRSKNSSSVTLPIDAAYKEFRDAAFDANDVDNLRRFMDSMAKIVSCKIRTDKRRSRTKEGYRLYHCEVRFSDDTGEFLYGKASSEIESMAYEKAVRALYSNLLNCAFVLPSMDEFVARSFRKSKDKDKNNDCKDDLQL</sequence>